<dbReference type="KEGG" id="zpr:ZPR_1614"/>
<feature type="chain" id="PRO_5003069956" description="Secreted protein" evidence="2">
    <location>
        <begin position="20"/>
        <end position="70"/>
    </location>
</feature>
<feature type="compositionally biased region" description="Gly residues" evidence="1">
    <location>
        <begin position="40"/>
        <end position="54"/>
    </location>
</feature>
<reference evidence="3 4" key="1">
    <citation type="journal article" date="2010" name="BMC Genomics">
        <title>The complete genome of Zunongwangia profunda SM-A87 reveals its adaptation to the deep-sea environment and ecological role in sedimentary organic nitrogen degradation.</title>
        <authorList>
            <person name="Qin Q.L."/>
            <person name="Zhang X.Y."/>
            <person name="Wang X.M."/>
            <person name="Liu G.M."/>
            <person name="Chen X.L."/>
            <person name="Xie B.B."/>
            <person name="Dang H.Y."/>
            <person name="Zhou B.C."/>
            <person name="Yu J."/>
            <person name="Zhang Y.Z."/>
        </authorList>
    </citation>
    <scope>NUCLEOTIDE SEQUENCE [LARGE SCALE GENOMIC DNA]</scope>
    <source>
        <strain evidence="4">DSM 18752 / CCTCC AB 206139 / SM-A87</strain>
    </source>
</reference>
<feature type="signal peptide" evidence="2">
    <location>
        <begin position="1"/>
        <end position="19"/>
    </location>
</feature>
<evidence type="ECO:0000313" key="3">
    <source>
        <dbReference type="EMBL" id="ADF51949.1"/>
    </source>
</evidence>
<feature type="region of interest" description="Disordered" evidence="1">
    <location>
        <begin position="33"/>
        <end position="70"/>
    </location>
</feature>
<evidence type="ECO:0008006" key="5">
    <source>
        <dbReference type="Google" id="ProtNLM"/>
    </source>
</evidence>
<evidence type="ECO:0000256" key="2">
    <source>
        <dbReference type="SAM" id="SignalP"/>
    </source>
</evidence>
<evidence type="ECO:0000313" key="4">
    <source>
        <dbReference type="Proteomes" id="UP000001654"/>
    </source>
</evidence>
<keyword evidence="2" id="KW-0732">Signal</keyword>
<accession>D5BL50</accession>
<sequence>MMKKAILFLCILGANMAFIACTDDSLADINEFNDTYADGSEGGTGNEGTGGANGGEDQEIDPPADPPGSN</sequence>
<keyword evidence="4" id="KW-1185">Reference proteome</keyword>
<dbReference type="Proteomes" id="UP000001654">
    <property type="component" value="Chromosome"/>
</dbReference>
<dbReference type="AlphaFoldDB" id="D5BL50"/>
<dbReference type="HOGENOM" id="CLU_2757018_0_0_10"/>
<dbReference type="EMBL" id="CP001650">
    <property type="protein sequence ID" value="ADF51949.1"/>
    <property type="molecule type" value="Genomic_DNA"/>
</dbReference>
<organism evidence="3 4">
    <name type="scientific">Zunongwangia profunda (strain DSM 18752 / CCTCC AB 206139 / SM-A87)</name>
    <name type="common">Wangia profunda</name>
    <dbReference type="NCBI Taxonomy" id="655815"/>
    <lineage>
        <taxon>Bacteria</taxon>
        <taxon>Pseudomonadati</taxon>
        <taxon>Bacteroidota</taxon>
        <taxon>Flavobacteriia</taxon>
        <taxon>Flavobacteriales</taxon>
        <taxon>Flavobacteriaceae</taxon>
        <taxon>Zunongwangia</taxon>
    </lineage>
</organism>
<dbReference type="PROSITE" id="PS51257">
    <property type="entry name" value="PROKAR_LIPOPROTEIN"/>
    <property type="match status" value="1"/>
</dbReference>
<evidence type="ECO:0000256" key="1">
    <source>
        <dbReference type="SAM" id="MobiDB-lite"/>
    </source>
</evidence>
<proteinExistence type="predicted"/>
<gene>
    <name evidence="3" type="ordered locus">ZPR_1614</name>
</gene>
<name>D5BL50_ZUNPS</name>
<protein>
    <recommendedName>
        <fullName evidence="5">Secreted protein</fullName>
    </recommendedName>
</protein>
<dbReference type="STRING" id="655815.ZPR_1614"/>